<dbReference type="GO" id="GO:0042026">
    <property type="term" value="P:protein refolding"/>
    <property type="evidence" value="ECO:0007669"/>
    <property type="project" value="InterPro"/>
</dbReference>
<organism evidence="5 6">
    <name type="scientific">Rubus argutus</name>
    <name type="common">Southern blackberry</name>
    <dbReference type="NCBI Taxonomy" id="59490"/>
    <lineage>
        <taxon>Eukaryota</taxon>
        <taxon>Viridiplantae</taxon>
        <taxon>Streptophyta</taxon>
        <taxon>Embryophyta</taxon>
        <taxon>Tracheophyta</taxon>
        <taxon>Spermatophyta</taxon>
        <taxon>Magnoliopsida</taxon>
        <taxon>eudicotyledons</taxon>
        <taxon>Gunneridae</taxon>
        <taxon>Pentapetalae</taxon>
        <taxon>rosids</taxon>
        <taxon>fabids</taxon>
        <taxon>Rosales</taxon>
        <taxon>Rosaceae</taxon>
        <taxon>Rosoideae</taxon>
        <taxon>Rosoideae incertae sedis</taxon>
        <taxon>Rubus</taxon>
    </lineage>
</organism>
<evidence type="ECO:0000256" key="2">
    <source>
        <dbReference type="ARBA" id="ARBA00023186"/>
    </source>
</evidence>
<sequence length="813" mass="90494">MLPLFRRCCSRARAVSIWSFRGRSPSSRSDHADRYVLNFGGGSNATFFNERHVLDLQSVNFLKPSLKSTLQSKMETSEDSELVDAAASVRKTYEVGQMIAEALSKVGHKGVVTLEEGRSAENSFYVVEGMQFDRGYITPYFVTDSEKMAVEYENCKLLILEGALRGGYPVVIIAEDIELEALATLVVNKLRGSPKIAALKAPGFGDCKSQYLDDIAILTRGTVIREEVWHTLDNVGKEVLGHASKVVLTKYTSTIVGDGSTQEAVNKRVAQIKNLIEAAEQDYEKEKLSERIAKLSGGVAVIQVGAQTETELKEKKLRAEDFFNTTMIVVGEGIVVGGECIILRLASKVDAIKNALDNDEEKVGEVNVKRPLGYPLKLIAINAGVNGSVVSEKVLPSDKFKYGYNAATGNYEGLMAAGIIDPTKVGHLNIVSFGCSISKLYCYSELATYVSLYLLIVIVCYGPRASHSLEAQNLLGSKSSFDAQNLIGSESSRPFIYFGHANSGIVSFELFNVLFSMAMSSQKILCRSYATARFVDCYEARAEGLLKDEVIRFCRDIICSCLNRLERGIMDASFDLNTITHNGVSYSLNDGSDPIIPTQGVGHKGGLYLLLKEVLGFRGDDPQFVGNEPELAILFFKRLTGVTSAQMLRMLFGDIYMMGKKLRVKSICNLVQSFRNFAPADKVYYYNVKGFPTYWRSCMGRSSMGSDKVVKVLDQLSKISDRRIRIILKNVYTSEKKIYSRPSVSSCIECMRHSFEHCNQRKYGFYPFWFQLSADEVIHGLNEAFHDIYPDVQRFLNTNERILEVDPSLFFAF</sequence>
<comment type="similarity">
    <text evidence="1 3">Belongs to the chaperonin (HSP60) family.</text>
</comment>
<proteinExistence type="inferred from homology"/>
<evidence type="ECO:0000256" key="1">
    <source>
        <dbReference type="ARBA" id="ARBA00006607"/>
    </source>
</evidence>
<dbReference type="InterPro" id="IPR027409">
    <property type="entry name" value="GroEL-like_apical_dom_sf"/>
</dbReference>
<feature type="coiled-coil region" evidence="4">
    <location>
        <begin position="262"/>
        <end position="289"/>
    </location>
</feature>
<evidence type="ECO:0000313" key="6">
    <source>
        <dbReference type="Proteomes" id="UP001457282"/>
    </source>
</evidence>
<comment type="caution">
    <text evidence="5">The sequence shown here is derived from an EMBL/GenBank/DDBJ whole genome shotgun (WGS) entry which is preliminary data.</text>
</comment>
<dbReference type="Proteomes" id="UP001457282">
    <property type="component" value="Unassembled WGS sequence"/>
</dbReference>
<dbReference type="Gene3D" id="3.30.260.10">
    <property type="entry name" value="TCP-1-like chaperonin intermediate domain"/>
    <property type="match status" value="1"/>
</dbReference>
<accession>A0AAW1YM75</accession>
<evidence type="ECO:0000313" key="5">
    <source>
        <dbReference type="EMBL" id="KAK9949845.1"/>
    </source>
</evidence>
<keyword evidence="6" id="KW-1185">Reference proteome</keyword>
<dbReference type="SUPFAM" id="SSF52029">
    <property type="entry name" value="GroEL apical domain-like"/>
    <property type="match status" value="1"/>
</dbReference>
<dbReference type="EMBL" id="JBEDUW010000001">
    <property type="protein sequence ID" value="KAK9949845.1"/>
    <property type="molecule type" value="Genomic_DNA"/>
</dbReference>
<dbReference type="Gene3D" id="1.10.560.10">
    <property type="entry name" value="GroEL-like equatorial domain"/>
    <property type="match status" value="1"/>
</dbReference>
<dbReference type="Gene3D" id="3.50.7.10">
    <property type="entry name" value="GroEL"/>
    <property type="match status" value="1"/>
</dbReference>
<reference evidence="5 6" key="1">
    <citation type="journal article" date="2023" name="G3 (Bethesda)">
        <title>A chromosome-length genome assembly and annotation of blackberry (Rubus argutus, cv. 'Hillquist').</title>
        <authorList>
            <person name="Bruna T."/>
            <person name="Aryal R."/>
            <person name="Dudchenko O."/>
            <person name="Sargent D.J."/>
            <person name="Mead D."/>
            <person name="Buti M."/>
            <person name="Cavallini A."/>
            <person name="Hytonen T."/>
            <person name="Andres J."/>
            <person name="Pham M."/>
            <person name="Weisz D."/>
            <person name="Mascagni F."/>
            <person name="Usai G."/>
            <person name="Natali L."/>
            <person name="Bassil N."/>
            <person name="Fernandez G.E."/>
            <person name="Lomsadze A."/>
            <person name="Armour M."/>
            <person name="Olukolu B."/>
            <person name="Poorten T."/>
            <person name="Britton C."/>
            <person name="Davik J."/>
            <person name="Ashrafi H."/>
            <person name="Aiden E.L."/>
            <person name="Borodovsky M."/>
            <person name="Worthington M."/>
        </authorList>
    </citation>
    <scope>NUCLEOTIDE SEQUENCE [LARGE SCALE GENOMIC DNA]</scope>
    <source>
        <strain evidence="5">PI 553951</strain>
    </source>
</reference>
<dbReference type="FunFam" id="3.50.7.10:FF:000001">
    <property type="entry name" value="60 kDa chaperonin"/>
    <property type="match status" value="1"/>
</dbReference>
<protein>
    <submittedName>
        <fullName evidence="5">Uncharacterized protein</fullName>
    </submittedName>
</protein>
<dbReference type="AlphaFoldDB" id="A0AAW1YM75"/>
<gene>
    <name evidence="5" type="ORF">M0R45_005356</name>
</gene>
<keyword evidence="4" id="KW-0175">Coiled coil</keyword>
<dbReference type="InterPro" id="IPR002423">
    <property type="entry name" value="Cpn60/GroEL/TCP-1"/>
</dbReference>
<dbReference type="InterPro" id="IPR027410">
    <property type="entry name" value="TCP-1-like_intermed_sf"/>
</dbReference>
<dbReference type="PANTHER" id="PTHR45633">
    <property type="entry name" value="60 KDA HEAT SHOCK PROTEIN, MITOCHONDRIAL"/>
    <property type="match status" value="1"/>
</dbReference>
<dbReference type="InterPro" id="IPR027413">
    <property type="entry name" value="GROEL-like_equatorial_sf"/>
</dbReference>
<keyword evidence="2" id="KW-0143">Chaperone</keyword>
<evidence type="ECO:0000256" key="4">
    <source>
        <dbReference type="SAM" id="Coils"/>
    </source>
</evidence>
<dbReference type="GO" id="GO:0005524">
    <property type="term" value="F:ATP binding"/>
    <property type="evidence" value="ECO:0007669"/>
    <property type="project" value="InterPro"/>
</dbReference>
<dbReference type="NCBIfam" id="NF009487">
    <property type="entry name" value="PRK12849.1"/>
    <property type="match status" value="1"/>
</dbReference>
<dbReference type="SUPFAM" id="SSF48592">
    <property type="entry name" value="GroEL equatorial domain-like"/>
    <property type="match status" value="1"/>
</dbReference>
<dbReference type="InterPro" id="IPR001844">
    <property type="entry name" value="Cpn60/GroEL"/>
</dbReference>
<dbReference type="PRINTS" id="PR00298">
    <property type="entry name" value="CHAPERONIN60"/>
</dbReference>
<evidence type="ECO:0000256" key="3">
    <source>
        <dbReference type="RuleBase" id="RU000418"/>
    </source>
</evidence>
<dbReference type="SUPFAM" id="SSF54849">
    <property type="entry name" value="GroEL-intermediate domain like"/>
    <property type="match status" value="1"/>
</dbReference>
<name>A0AAW1YM75_RUBAR</name>
<dbReference type="GO" id="GO:0140662">
    <property type="term" value="F:ATP-dependent protein folding chaperone"/>
    <property type="evidence" value="ECO:0007669"/>
    <property type="project" value="InterPro"/>
</dbReference>
<dbReference type="Pfam" id="PF00118">
    <property type="entry name" value="Cpn60_TCP1"/>
    <property type="match status" value="1"/>
</dbReference>